<accession>A0A2A9PA98</accession>
<organism evidence="2 3">
    <name type="scientific">Ophiocordyceps unilateralis</name>
    <name type="common">Zombie-ant fungus</name>
    <name type="synonym">Torrubia unilateralis</name>
    <dbReference type="NCBI Taxonomy" id="268505"/>
    <lineage>
        <taxon>Eukaryota</taxon>
        <taxon>Fungi</taxon>
        <taxon>Dikarya</taxon>
        <taxon>Ascomycota</taxon>
        <taxon>Pezizomycotina</taxon>
        <taxon>Sordariomycetes</taxon>
        <taxon>Hypocreomycetidae</taxon>
        <taxon>Hypocreales</taxon>
        <taxon>Ophiocordycipitaceae</taxon>
        <taxon>Ophiocordyceps</taxon>
    </lineage>
</organism>
<dbReference type="AlphaFoldDB" id="A0A2A9PA98"/>
<comment type="caution">
    <text evidence="2">The sequence shown here is derived from an EMBL/GenBank/DDBJ whole genome shotgun (WGS) entry which is preliminary data.</text>
</comment>
<reference evidence="2 3" key="1">
    <citation type="journal article" date="2015" name="BMC Genomics">
        <title>Gene expression during zombie ant biting behavior reflects the complexity underlying fungal parasitic behavioral manipulation.</title>
        <authorList>
            <person name="de Bekker C."/>
            <person name="Ohm R.A."/>
            <person name="Loreto R.G."/>
            <person name="Sebastian A."/>
            <person name="Albert I."/>
            <person name="Merrow M."/>
            <person name="Brachmann A."/>
            <person name="Hughes D.P."/>
        </authorList>
    </citation>
    <scope>NUCLEOTIDE SEQUENCE [LARGE SCALE GENOMIC DNA]</scope>
    <source>
        <strain evidence="2 3">SC16a</strain>
    </source>
</reference>
<evidence type="ECO:0000313" key="2">
    <source>
        <dbReference type="EMBL" id="PFH57842.1"/>
    </source>
</evidence>
<dbReference type="Proteomes" id="UP000037136">
    <property type="component" value="Unassembled WGS sequence"/>
</dbReference>
<gene>
    <name evidence="2" type="ORF">XA68_14495</name>
</gene>
<keyword evidence="1" id="KW-0732">Signal</keyword>
<evidence type="ECO:0000256" key="1">
    <source>
        <dbReference type="SAM" id="SignalP"/>
    </source>
</evidence>
<dbReference type="EMBL" id="LAZP02000359">
    <property type="protein sequence ID" value="PFH57842.1"/>
    <property type="molecule type" value="Genomic_DNA"/>
</dbReference>
<proteinExistence type="predicted"/>
<reference evidence="2 3" key="2">
    <citation type="journal article" date="2017" name="Sci. Rep.">
        <title>Ant-infecting Ophiocordyceps genomes reveal a high diversity of potential behavioral manipulation genes and a possible major role for enterotoxins.</title>
        <authorList>
            <person name="de Bekker C."/>
            <person name="Ohm R.A."/>
            <person name="Evans H.C."/>
            <person name="Brachmann A."/>
            <person name="Hughes D.P."/>
        </authorList>
    </citation>
    <scope>NUCLEOTIDE SEQUENCE [LARGE SCALE GENOMIC DNA]</scope>
    <source>
        <strain evidence="2 3">SC16a</strain>
    </source>
</reference>
<evidence type="ECO:0000313" key="3">
    <source>
        <dbReference type="Proteomes" id="UP000037136"/>
    </source>
</evidence>
<dbReference type="OrthoDB" id="4175349at2759"/>
<feature type="chain" id="PRO_5013310011" evidence="1">
    <location>
        <begin position="19"/>
        <end position="129"/>
    </location>
</feature>
<sequence>MKPTSLLSIAALASAASAVRYERIVFSGQDNMVAGKRLFPGNVVAGYNADYGNYTSDTWAGYILDQCKTVYKEACDSTISFSAINSGTPKYRAWFGYVFRGGITTPADYVESEGVQDTVVYVVTDKGKE</sequence>
<protein>
    <submittedName>
        <fullName evidence="2">Uncharacterized protein</fullName>
    </submittedName>
</protein>
<keyword evidence="3" id="KW-1185">Reference proteome</keyword>
<feature type="signal peptide" evidence="1">
    <location>
        <begin position="1"/>
        <end position="18"/>
    </location>
</feature>
<name>A0A2A9PA98_OPHUN</name>